<comment type="caution">
    <text evidence="21">The sequence shown here is derived from an EMBL/GenBank/DDBJ whole genome shotgun (WGS) entry which is preliminary data.</text>
</comment>
<dbReference type="PANTHER" id="PTHR44329">
    <property type="entry name" value="SERINE/THREONINE-PROTEIN KINASE TNNI3K-RELATED"/>
    <property type="match status" value="1"/>
</dbReference>
<feature type="compositionally biased region" description="Polar residues" evidence="17">
    <location>
        <begin position="725"/>
        <end position="735"/>
    </location>
</feature>
<name>A0ABD3GRZ6_9MARC</name>
<feature type="compositionally biased region" description="Polar residues" evidence="17">
    <location>
        <begin position="8"/>
        <end position="19"/>
    </location>
</feature>
<keyword evidence="10" id="KW-0067">ATP-binding</keyword>
<evidence type="ECO:0000256" key="5">
    <source>
        <dbReference type="ARBA" id="ARBA00022543"/>
    </source>
</evidence>
<evidence type="ECO:0000256" key="2">
    <source>
        <dbReference type="ARBA" id="ARBA00010507"/>
    </source>
</evidence>
<keyword evidence="4" id="KW-0723">Serine/threonine-protein kinase</keyword>
<dbReference type="EMBL" id="JBJQOH010000006">
    <property type="protein sequence ID" value="KAL3681993.1"/>
    <property type="molecule type" value="Genomic_DNA"/>
</dbReference>
<dbReference type="CDD" id="cd13999">
    <property type="entry name" value="STKc_MAP3K-like"/>
    <property type="match status" value="1"/>
</dbReference>
<feature type="domain" description="PAS" evidence="19">
    <location>
        <begin position="143"/>
        <end position="191"/>
    </location>
</feature>
<keyword evidence="7" id="KW-0808">Transferase</keyword>
<dbReference type="Gene3D" id="3.30.200.20">
    <property type="entry name" value="Phosphorylase Kinase, domain 1"/>
    <property type="match status" value="1"/>
</dbReference>
<feature type="domain" description="Protein kinase" evidence="18">
    <location>
        <begin position="468"/>
        <end position="723"/>
    </location>
</feature>
<keyword evidence="16" id="KW-0175">Coiled coil</keyword>
<protein>
    <recommendedName>
        <fullName evidence="3">non-specific serine/threonine protein kinase</fullName>
        <ecNumber evidence="3">2.7.11.1</ecNumber>
    </recommendedName>
</protein>
<feature type="compositionally biased region" description="Low complexity" evidence="17">
    <location>
        <begin position="736"/>
        <end position="751"/>
    </location>
</feature>
<dbReference type="GO" id="GO:0004674">
    <property type="term" value="F:protein serine/threonine kinase activity"/>
    <property type="evidence" value="ECO:0007669"/>
    <property type="project" value="UniProtKB-KW"/>
</dbReference>
<evidence type="ECO:0000256" key="13">
    <source>
        <dbReference type="ARBA" id="ARBA00023170"/>
    </source>
</evidence>
<evidence type="ECO:0000256" key="7">
    <source>
        <dbReference type="ARBA" id="ARBA00022679"/>
    </source>
</evidence>
<feature type="compositionally biased region" description="Basic and acidic residues" evidence="17">
    <location>
        <begin position="343"/>
        <end position="357"/>
    </location>
</feature>
<dbReference type="SMART" id="SM00091">
    <property type="entry name" value="PAS"/>
    <property type="match status" value="1"/>
</dbReference>
<dbReference type="InterPro" id="IPR001245">
    <property type="entry name" value="Ser-Thr/Tyr_kinase_cat_dom"/>
</dbReference>
<feature type="region of interest" description="Disordered" evidence="17">
    <location>
        <begin position="71"/>
        <end position="106"/>
    </location>
</feature>
<feature type="region of interest" description="Disordered" evidence="17">
    <location>
        <begin position="724"/>
        <end position="751"/>
    </location>
</feature>
<evidence type="ECO:0000256" key="10">
    <source>
        <dbReference type="ARBA" id="ARBA00022840"/>
    </source>
</evidence>
<feature type="region of interest" description="Disordered" evidence="17">
    <location>
        <begin position="1"/>
        <end position="21"/>
    </location>
</feature>
<dbReference type="PRINTS" id="PR00109">
    <property type="entry name" value="TYRKINASE"/>
</dbReference>
<dbReference type="Pfam" id="PF13426">
    <property type="entry name" value="PAS_9"/>
    <property type="match status" value="1"/>
</dbReference>
<dbReference type="InterPro" id="IPR051681">
    <property type="entry name" value="Ser/Thr_Kinases-Pseudokinases"/>
</dbReference>
<comment type="catalytic activity">
    <reaction evidence="14">
        <text>L-threonyl-[protein] + ATP = O-phospho-L-threonyl-[protein] + ADP + H(+)</text>
        <dbReference type="Rhea" id="RHEA:46608"/>
        <dbReference type="Rhea" id="RHEA-COMP:11060"/>
        <dbReference type="Rhea" id="RHEA-COMP:11605"/>
        <dbReference type="ChEBI" id="CHEBI:15378"/>
        <dbReference type="ChEBI" id="CHEBI:30013"/>
        <dbReference type="ChEBI" id="CHEBI:30616"/>
        <dbReference type="ChEBI" id="CHEBI:61977"/>
        <dbReference type="ChEBI" id="CHEBI:456216"/>
        <dbReference type="EC" id="2.7.11.1"/>
    </reaction>
</comment>
<feature type="domain" description="PAC" evidence="20">
    <location>
        <begin position="194"/>
        <end position="246"/>
    </location>
</feature>
<dbReference type="InterPro" id="IPR035965">
    <property type="entry name" value="PAS-like_dom_sf"/>
</dbReference>
<keyword evidence="6" id="KW-0716">Sensory transduction</keyword>
<evidence type="ECO:0000259" key="18">
    <source>
        <dbReference type="PROSITE" id="PS50011"/>
    </source>
</evidence>
<dbReference type="FunFam" id="1.10.510.10:FF:000476">
    <property type="entry name" value="PAS domain-containing protein tyrosine kinase family protein"/>
    <property type="match status" value="1"/>
</dbReference>
<keyword evidence="5" id="KW-0600">Photoreceptor protein</keyword>
<evidence type="ECO:0000256" key="12">
    <source>
        <dbReference type="ARBA" id="ARBA00023136"/>
    </source>
</evidence>
<evidence type="ECO:0000256" key="1">
    <source>
        <dbReference type="ARBA" id="ARBA00004370"/>
    </source>
</evidence>
<sequence length="751" mass="83405">MGSPPQAKITSSIIPSQRTLSKEECAAMMKKMAEMEAEHADLKEKLQRLAELEASHEQLRKRVEDMLRSKEQPALVGPSPDQVTAENRGGSVLASSSSDLAPRSSRTLVQKRKKFRGALSSEFNEHILQSMGQAVHVFVPHTGEIIYWNRMAEQLYGYTEEEALGQNVLDLLCGEDTYQVASQIVARISLGESWTGQFPLKRRSGEEFLAMITDTPMFDDKGRIMGVIAVSSDARPFRNQFNSLTSRALGPPERSSAETEPQFEHRHQPKVEWQQPWQIPFASSITDLAAKVLSNLTVKENGVIEREGGSNSSHGSEHGYGDGHRLNERIAAVSGVSPPESPAYKKVESEEGSRGREPGPSTSRNAAQAAAWISETGQTWPRGAERSNPGQLKEAKEEHVPLACSLDSWSKRKSFKRPTDVVGSESPRGFNSASSNTSSNNGSSTFGSIRTDLEILEHSDCEILWEDIVLGEQIGQGSAGTVYHGMWLGSDVAVKVFTGQEYTLELLEDFKKEVAIMKRLRHPNVLLFMGAVTSPEHLSIVTEFLPRGSLFRLLHRNTQGLDWKRRLRMALDVARGLNYLHNTTPPIVHRDLKSSNLLVDKNWTVKVGDFGLSRLKHSTYLSAKSGRGTPQWMAPEVLRNEPSTERSDVYSFGVILWELATEEIPWNGLNPMQVVGVVGFMNRRLQIPDNIDKKYAQLIETCWDSDPNSRPSFEELVSILKDMQKQASTATPDQTSSSKYSKSSSSSVAAR</sequence>
<dbReference type="AlphaFoldDB" id="A0ABD3GRZ6"/>
<dbReference type="SMART" id="SM00220">
    <property type="entry name" value="S_TKc"/>
    <property type="match status" value="1"/>
</dbReference>
<evidence type="ECO:0000256" key="16">
    <source>
        <dbReference type="SAM" id="Coils"/>
    </source>
</evidence>
<dbReference type="EC" id="2.7.11.1" evidence="3"/>
<evidence type="ECO:0000256" key="14">
    <source>
        <dbReference type="ARBA" id="ARBA00047899"/>
    </source>
</evidence>
<dbReference type="PROSITE" id="PS00108">
    <property type="entry name" value="PROTEIN_KINASE_ST"/>
    <property type="match status" value="1"/>
</dbReference>
<evidence type="ECO:0000313" key="22">
    <source>
        <dbReference type="Proteomes" id="UP001633002"/>
    </source>
</evidence>
<reference evidence="21 22" key="1">
    <citation type="submission" date="2024-09" db="EMBL/GenBank/DDBJ databases">
        <title>Chromosome-scale assembly of Riccia sorocarpa.</title>
        <authorList>
            <person name="Paukszto L."/>
        </authorList>
    </citation>
    <scope>NUCLEOTIDE SEQUENCE [LARGE SCALE GENOMIC DNA]</scope>
    <source>
        <strain evidence="21">LP-2024</strain>
        <tissue evidence="21">Aerial parts of the thallus</tissue>
    </source>
</reference>
<dbReference type="InterPro" id="IPR000719">
    <property type="entry name" value="Prot_kinase_dom"/>
</dbReference>
<evidence type="ECO:0000259" key="20">
    <source>
        <dbReference type="PROSITE" id="PS50113"/>
    </source>
</evidence>
<keyword evidence="9" id="KW-0418">Kinase</keyword>
<dbReference type="InterPro" id="IPR008271">
    <property type="entry name" value="Ser/Thr_kinase_AS"/>
</dbReference>
<dbReference type="InterPro" id="IPR011009">
    <property type="entry name" value="Kinase-like_dom_sf"/>
</dbReference>
<organism evidence="21 22">
    <name type="scientific">Riccia sorocarpa</name>
    <dbReference type="NCBI Taxonomy" id="122646"/>
    <lineage>
        <taxon>Eukaryota</taxon>
        <taxon>Viridiplantae</taxon>
        <taxon>Streptophyta</taxon>
        <taxon>Embryophyta</taxon>
        <taxon>Marchantiophyta</taxon>
        <taxon>Marchantiopsida</taxon>
        <taxon>Marchantiidae</taxon>
        <taxon>Marchantiales</taxon>
        <taxon>Ricciaceae</taxon>
        <taxon>Riccia</taxon>
    </lineage>
</organism>
<dbReference type="InterPro" id="IPR000700">
    <property type="entry name" value="PAS-assoc_C"/>
</dbReference>
<dbReference type="PROSITE" id="PS50011">
    <property type="entry name" value="PROTEIN_KINASE_DOM"/>
    <property type="match status" value="1"/>
</dbReference>
<feature type="region of interest" description="Disordered" evidence="17">
    <location>
        <begin position="304"/>
        <end position="323"/>
    </location>
</feature>
<gene>
    <name evidence="21" type="ORF">R1sor_000015</name>
</gene>
<evidence type="ECO:0000256" key="3">
    <source>
        <dbReference type="ARBA" id="ARBA00012513"/>
    </source>
</evidence>
<dbReference type="CDD" id="cd00130">
    <property type="entry name" value="PAS"/>
    <property type="match status" value="1"/>
</dbReference>
<comment type="catalytic activity">
    <reaction evidence="15">
        <text>L-seryl-[protein] + ATP = O-phospho-L-seryl-[protein] + ADP + H(+)</text>
        <dbReference type="Rhea" id="RHEA:17989"/>
        <dbReference type="Rhea" id="RHEA-COMP:9863"/>
        <dbReference type="Rhea" id="RHEA-COMP:11604"/>
        <dbReference type="ChEBI" id="CHEBI:15378"/>
        <dbReference type="ChEBI" id="CHEBI:29999"/>
        <dbReference type="ChEBI" id="CHEBI:30616"/>
        <dbReference type="ChEBI" id="CHEBI:83421"/>
        <dbReference type="ChEBI" id="CHEBI:456216"/>
        <dbReference type="EC" id="2.7.11.1"/>
    </reaction>
</comment>
<dbReference type="SUPFAM" id="SSF56112">
    <property type="entry name" value="Protein kinase-like (PK-like)"/>
    <property type="match status" value="1"/>
</dbReference>
<dbReference type="Gene3D" id="1.10.510.10">
    <property type="entry name" value="Transferase(Phosphotransferase) domain 1"/>
    <property type="match status" value="1"/>
</dbReference>
<evidence type="ECO:0000259" key="19">
    <source>
        <dbReference type="PROSITE" id="PS50112"/>
    </source>
</evidence>
<keyword evidence="13" id="KW-0675">Receptor</keyword>
<evidence type="ECO:0000256" key="11">
    <source>
        <dbReference type="ARBA" id="ARBA00022991"/>
    </source>
</evidence>
<dbReference type="Proteomes" id="UP001633002">
    <property type="component" value="Unassembled WGS sequence"/>
</dbReference>
<keyword evidence="11" id="KW-0157">Chromophore</keyword>
<feature type="region of interest" description="Disordered" evidence="17">
    <location>
        <begin position="415"/>
        <end position="444"/>
    </location>
</feature>
<comment type="similarity">
    <text evidence="2">Belongs to the protein kinase superfamily. TKL Ser/Thr protein kinase family. RAF subfamily.</text>
</comment>
<keyword evidence="8" id="KW-0547">Nucleotide-binding</keyword>
<dbReference type="PROSITE" id="PS50112">
    <property type="entry name" value="PAS"/>
    <property type="match status" value="1"/>
</dbReference>
<feature type="region of interest" description="Disordered" evidence="17">
    <location>
        <begin position="334"/>
        <end position="399"/>
    </location>
</feature>
<dbReference type="GO" id="GO:0005524">
    <property type="term" value="F:ATP binding"/>
    <property type="evidence" value="ECO:0007669"/>
    <property type="project" value="UniProtKB-KW"/>
</dbReference>
<dbReference type="PANTHER" id="PTHR44329:SF47">
    <property type="entry name" value="SERINE_THREONINE-PROTEIN KINASE ROCO5-RELATED"/>
    <property type="match status" value="1"/>
</dbReference>
<evidence type="ECO:0000256" key="8">
    <source>
        <dbReference type="ARBA" id="ARBA00022741"/>
    </source>
</evidence>
<keyword evidence="12" id="KW-0472">Membrane</keyword>
<feature type="compositionally biased region" description="Low complexity" evidence="17">
    <location>
        <begin position="429"/>
        <end position="444"/>
    </location>
</feature>
<feature type="compositionally biased region" description="Low complexity" evidence="17">
    <location>
        <begin position="93"/>
        <end position="106"/>
    </location>
</feature>
<dbReference type="GO" id="GO:0016020">
    <property type="term" value="C:membrane"/>
    <property type="evidence" value="ECO:0007669"/>
    <property type="project" value="UniProtKB-SubCell"/>
</dbReference>
<keyword evidence="22" id="KW-1185">Reference proteome</keyword>
<dbReference type="PROSITE" id="PS50113">
    <property type="entry name" value="PAC"/>
    <property type="match status" value="1"/>
</dbReference>
<dbReference type="NCBIfam" id="TIGR00229">
    <property type="entry name" value="sensory_box"/>
    <property type="match status" value="1"/>
</dbReference>
<dbReference type="Pfam" id="PF07714">
    <property type="entry name" value="PK_Tyr_Ser-Thr"/>
    <property type="match status" value="1"/>
</dbReference>
<dbReference type="Gene3D" id="3.30.450.20">
    <property type="entry name" value="PAS domain"/>
    <property type="match status" value="1"/>
</dbReference>
<evidence type="ECO:0000256" key="15">
    <source>
        <dbReference type="ARBA" id="ARBA00048679"/>
    </source>
</evidence>
<dbReference type="SUPFAM" id="SSF55785">
    <property type="entry name" value="PYP-like sensor domain (PAS domain)"/>
    <property type="match status" value="1"/>
</dbReference>
<evidence type="ECO:0000256" key="6">
    <source>
        <dbReference type="ARBA" id="ARBA00022606"/>
    </source>
</evidence>
<dbReference type="FunFam" id="3.30.200.20:FF:000060">
    <property type="entry name" value="Serine/threonine-protein kinase isoform 1"/>
    <property type="match status" value="1"/>
</dbReference>
<evidence type="ECO:0000256" key="4">
    <source>
        <dbReference type="ARBA" id="ARBA00022527"/>
    </source>
</evidence>
<feature type="coiled-coil region" evidence="16">
    <location>
        <begin position="25"/>
        <end position="69"/>
    </location>
</feature>
<evidence type="ECO:0000313" key="21">
    <source>
        <dbReference type="EMBL" id="KAL3681993.1"/>
    </source>
</evidence>
<comment type="subcellular location">
    <subcellularLocation>
        <location evidence="1">Membrane</location>
    </subcellularLocation>
</comment>
<dbReference type="GO" id="GO:0009882">
    <property type="term" value="F:blue light photoreceptor activity"/>
    <property type="evidence" value="ECO:0007669"/>
    <property type="project" value="UniProtKB-ARBA"/>
</dbReference>
<evidence type="ECO:0000256" key="9">
    <source>
        <dbReference type="ARBA" id="ARBA00022777"/>
    </source>
</evidence>
<accession>A0ABD3GRZ6</accession>
<dbReference type="InterPro" id="IPR000014">
    <property type="entry name" value="PAS"/>
</dbReference>
<evidence type="ECO:0000256" key="17">
    <source>
        <dbReference type="SAM" id="MobiDB-lite"/>
    </source>
</evidence>
<feature type="region of interest" description="Disordered" evidence="17">
    <location>
        <begin position="244"/>
        <end position="271"/>
    </location>
</feature>
<proteinExistence type="inferred from homology"/>